<dbReference type="EMBL" id="LRGB01000531">
    <property type="protein sequence ID" value="KZS18287.1"/>
    <property type="molecule type" value="Genomic_DNA"/>
</dbReference>
<protein>
    <submittedName>
        <fullName evidence="1">Uncharacterized protein</fullName>
    </submittedName>
</protein>
<evidence type="ECO:0000313" key="1">
    <source>
        <dbReference type="EMBL" id="KZS18287.1"/>
    </source>
</evidence>
<proteinExistence type="predicted"/>
<dbReference type="AlphaFoldDB" id="A0A162NV16"/>
<reference evidence="1 2" key="1">
    <citation type="submission" date="2016-03" db="EMBL/GenBank/DDBJ databases">
        <title>EvidentialGene: Evidence-directed Construction of Genes on Genomes.</title>
        <authorList>
            <person name="Gilbert D.G."/>
            <person name="Choi J.-H."/>
            <person name="Mockaitis K."/>
            <person name="Colbourne J."/>
            <person name="Pfrender M."/>
        </authorList>
    </citation>
    <scope>NUCLEOTIDE SEQUENCE [LARGE SCALE GENOMIC DNA]</scope>
    <source>
        <strain evidence="1 2">Xinb3</strain>
        <tissue evidence="1">Complete organism</tissue>
    </source>
</reference>
<keyword evidence="2" id="KW-1185">Reference proteome</keyword>
<organism evidence="1 2">
    <name type="scientific">Daphnia magna</name>
    <dbReference type="NCBI Taxonomy" id="35525"/>
    <lineage>
        <taxon>Eukaryota</taxon>
        <taxon>Metazoa</taxon>
        <taxon>Ecdysozoa</taxon>
        <taxon>Arthropoda</taxon>
        <taxon>Crustacea</taxon>
        <taxon>Branchiopoda</taxon>
        <taxon>Diplostraca</taxon>
        <taxon>Cladocera</taxon>
        <taxon>Anomopoda</taxon>
        <taxon>Daphniidae</taxon>
        <taxon>Daphnia</taxon>
    </lineage>
</organism>
<dbReference type="Proteomes" id="UP000076858">
    <property type="component" value="Unassembled WGS sequence"/>
</dbReference>
<evidence type="ECO:0000313" key="2">
    <source>
        <dbReference type="Proteomes" id="UP000076858"/>
    </source>
</evidence>
<comment type="caution">
    <text evidence="1">The sequence shown here is derived from an EMBL/GenBank/DDBJ whole genome shotgun (WGS) entry which is preliminary data.</text>
</comment>
<name>A0A162NV16_9CRUS</name>
<gene>
    <name evidence="1" type="ORF">APZ42_015581</name>
</gene>
<accession>A0A162NV16</accession>
<sequence>MNGCLDVLYKGNKRQDTRYAIERLFFMAFQKTRQFLSRRISIMREKSKDSDADSIVFYRTSTLF</sequence>